<name>A0A1T4R0E1_9FUSO</name>
<accession>A0A1T4R0E1</accession>
<evidence type="ECO:0008006" key="3">
    <source>
        <dbReference type="Google" id="ProtNLM"/>
    </source>
</evidence>
<dbReference type="RefSeq" id="WP_078694944.1">
    <property type="nucleotide sequence ID" value="NZ_FUWX01000038.1"/>
</dbReference>
<reference evidence="1 2" key="1">
    <citation type="submission" date="2017-02" db="EMBL/GenBank/DDBJ databases">
        <authorList>
            <person name="Peterson S.W."/>
        </authorList>
    </citation>
    <scope>NUCLEOTIDE SEQUENCE [LARGE SCALE GENOMIC DNA]</scope>
    <source>
        <strain evidence="1 2">ATCC 700028</strain>
    </source>
</reference>
<sequence length="92" mass="10874">MKKLIILMVIILGNIVFANNICLTKDFTKLTKDVIEVRRLKKDKNPIAQAKYKNKIIDIIKNINHIKKVHDKELSKKQRKEIINISKEFKFD</sequence>
<dbReference type="STRING" id="180163.SAMN02745174_02533"/>
<organism evidence="1 2">
    <name type="scientific">Cetobacterium ceti</name>
    <dbReference type="NCBI Taxonomy" id="180163"/>
    <lineage>
        <taxon>Bacteria</taxon>
        <taxon>Fusobacteriati</taxon>
        <taxon>Fusobacteriota</taxon>
        <taxon>Fusobacteriia</taxon>
        <taxon>Fusobacteriales</taxon>
        <taxon>Fusobacteriaceae</taxon>
        <taxon>Cetobacterium</taxon>
    </lineage>
</organism>
<proteinExistence type="predicted"/>
<evidence type="ECO:0000313" key="2">
    <source>
        <dbReference type="Proteomes" id="UP000191153"/>
    </source>
</evidence>
<dbReference type="AlphaFoldDB" id="A0A1T4R0E1"/>
<keyword evidence="2" id="KW-1185">Reference proteome</keyword>
<protein>
    <recommendedName>
        <fullName evidence="3">LTXXQ motif family protein</fullName>
    </recommendedName>
</protein>
<gene>
    <name evidence="1" type="ORF">SAMN02745174_02533</name>
</gene>
<evidence type="ECO:0000313" key="1">
    <source>
        <dbReference type="EMBL" id="SKA09463.1"/>
    </source>
</evidence>
<dbReference type="Proteomes" id="UP000191153">
    <property type="component" value="Unassembled WGS sequence"/>
</dbReference>
<dbReference type="EMBL" id="FUWX01000038">
    <property type="protein sequence ID" value="SKA09463.1"/>
    <property type="molecule type" value="Genomic_DNA"/>
</dbReference>